<accession>A0A644ZIH4</accession>
<gene>
    <name evidence="2" type="ORF">SDC9_84232</name>
</gene>
<protein>
    <submittedName>
        <fullName evidence="2">Uncharacterized protein</fullName>
    </submittedName>
</protein>
<evidence type="ECO:0000313" key="2">
    <source>
        <dbReference type="EMBL" id="MPM37614.1"/>
    </source>
</evidence>
<reference evidence="2" key="1">
    <citation type="submission" date="2019-08" db="EMBL/GenBank/DDBJ databases">
        <authorList>
            <person name="Kucharzyk K."/>
            <person name="Murdoch R.W."/>
            <person name="Higgins S."/>
            <person name="Loffler F."/>
        </authorList>
    </citation>
    <scope>NUCLEOTIDE SEQUENCE</scope>
</reference>
<dbReference type="AlphaFoldDB" id="A0A644ZIH4"/>
<sequence>MGKIKGCVNASCEAHNKKITYKESETFCSRCGNPLFYVCKDCYTQLPDDSEKYCIRCLAKHEDSKDKVKKIAASVGSGVVAVGVGVLTVGKKALKL</sequence>
<name>A0A644ZIH4_9ZZZZ</name>
<proteinExistence type="predicted"/>
<comment type="caution">
    <text evidence="2">The sequence shown here is derived from an EMBL/GenBank/DDBJ whole genome shotgun (WGS) entry which is preliminary data.</text>
</comment>
<keyword evidence="1" id="KW-0472">Membrane</keyword>
<organism evidence="2">
    <name type="scientific">bioreactor metagenome</name>
    <dbReference type="NCBI Taxonomy" id="1076179"/>
    <lineage>
        <taxon>unclassified sequences</taxon>
        <taxon>metagenomes</taxon>
        <taxon>ecological metagenomes</taxon>
    </lineage>
</organism>
<keyword evidence="1" id="KW-0812">Transmembrane</keyword>
<evidence type="ECO:0000256" key="1">
    <source>
        <dbReference type="SAM" id="Phobius"/>
    </source>
</evidence>
<dbReference type="EMBL" id="VSSQ01008009">
    <property type="protein sequence ID" value="MPM37614.1"/>
    <property type="molecule type" value="Genomic_DNA"/>
</dbReference>
<feature type="transmembrane region" description="Helical" evidence="1">
    <location>
        <begin position="71"/>
        <end position="90"/>
    </location>
</feature>
<keyword evidence="1" id="KW-1133">Transmembrane helix</keyword>